<protein>
    <submittedName>
        <fullName evidence="4">Plasma kallikrein</fullName>
    </submittedName>
</protein>
<dbReference type="Proteomes" id="UP001166674">
    <property type="component" value="Unassembled WGS sequence"/>
</dbReference>
<reference evidence="4" key="1">
    <citation type="submission" date="2020-03" db="EMBL/GenBank/DDBJ databases">
        <title>Studies in the Genomics of Life Span.</title>
        <authorList>
            <person name="Glass D."/>
        </authorList>
    </citation>
    <scope>NUCLEOTIDE SEQUENCE</scope>
    <source>
        <strain evidence="4">SUZIE</strain>
        <tissue evidence="4">Muscle</tissue>
    </source>
</reference>
<gene>
    <name evidence="4" type="ORF">SUZIE_161725</name>
</gene>
<dbReference type="PRINTS" id="PR00005">
    <property type="entry name" value="APPLEDOMAIN"/>
</dbReference>
<dbReference type="EMBL" id="JAATJV010375498">
    <property type="protein sequence ID" value="MBZ3881191.1"/>
    <property type="molecule type" value="Genomic_DNA"/>
</dbReference>
<feature type="domain" description="Apple" evidence="3">
    <location>
        <begin position="49"/>
        <end position="103"/>
    </location>
</feature>
<keyword evidence="1" id="KW-0677">Repeat</keyword>
<dbReference type="GO" id="GO:0005576">
    <property type="term" value="C:extracellular region"/>
    <property type="evidence" value="ECO:0007669"/>
    <property type="project" value="InterPro"/>
</dbReference>
<dbReference type="InterPro" id="IPR003609">
    <property type="entry name" value="Pan_app"/>
</dbReference>
<keyword evidence="5" id="KW-1185">Reference proteome</keyword>
<dbReference type="AlphaFoldDB" id="A0AA41T1T9"/>
<dbReference type="Gene3D" id="3.50.4.10">
    <property type="entry name" value="Hepatocyte Growth Factor"/>
    <property type="match status" value="2"/>
</dbReference>
<dbReference type="GO" id="GO:0006508">
    <property type="term" value="P:proteolysis"/>
    <property type="evidence" value="ECO:0007669"/>
    <property type="project" value="InterPro"/>
</dbReference>
<comment type="caution">
    <text evidence="4">The sequence shown here is derived from an EMBL/GenBank/DDBJ whole genome shotgun (WGS) entry which is preliminary data.</text>
</comment>
<organism evidence="4 5">
    <name type="scientific">Sciurus carolinensis</name>
    <name type="common">Eastern gray squirrel</name>
    <dbReference type="NCBI Taxonomy" id="30640"/>
    <lineage>
        <taxon>Eukaryota</taxon>
        <taxon>Metazoa</taxon>
        <taxon>Chordata</taxon>
        <taxon>Craniata</taxon>
        <taxon>Vertebrata</taxon>
        <taxon>Euteleostomi</taxon>
        <taxon>Mammalia</taxon>
        <taxon>Eutheria</taxon>
        <taxon>Euarchontoglires</taxon>
        <taxon>Glires</taxon>
        <taxon>Rodentia</taxon>
        <taxon>Sciuromorpha</taxon>
        <taxon>Sciuridae</taxon>
        <taxon>Sciurinae</taxon>
        <taxon>Sciurini</taxon>
        <taxon>Sciurus</taxon>
    </lineage>
</organism>
<dbReference type="Pfam" id="PF00024">
    <property type="entry name" value="PAN_1"/>
    <property type="match status" value="1"/>
</dbReference>
<sequence>MQSNLFFYTFRNNCLLKQSPNGTPTSIKVLDNVVSGFSLKPCALSEIGCHMDLFQQLAFSDVDVARVVTPDALVCRTICTYRANCLFFTFHTNEWDVESERRV</sequence>
<evidence type="ECO:0000256" key="2">
    <source>
        <dbReference type="ARBA" id="ARBA00023157"/>
    </source>
</evidence>
<name>A0AA41T1T9_SCICA</name>
<evidence type="ECO:0000256" key="1">
    <source>
        <dbReference type="ARBA" id="ARBA00022737"/>
    </source>
</evidence>
<proteinExistence type="predicted"/>
<dbReference type="InterPro" id="IPR000177">
    <property type="entry name" value="Apple"/>
</dbReference>
<dbReference type="SMART" id="SM00223">
    <property type="entry name" value="APPLE"/>
    <property type="match status" value="1"/>
</dbReference>
<accession>A0AA41T1T9</accession>
<evidence type="ECO:0000313" key="4">
    <source>
        <dbReference type="EMBL" id="MBZ3881191.1"/>
    </source>
</evidence>
<evidence type="ECO:0000313" key="5">
    <source>
        <dbReference type="Proteomes" id="UP001166674"/>
    </source>
</evidence>
<keyword evidence="2" id="KW-1015">Disulfide bond</keyword>
<evidence type="ECO:0000259" key="3">
    <source>
        <dbReference type="SMART" id="SM00223"/>
    </source>
</evidence>